<proteinExistence type="predicted"/>
<evidence type="ECO:0000313" key="1">
    <source>
        <dbReference type="EMBL" id="GIY35858.1"/>
    </source>
</evidence>
<gene>
    <name evidence="1" type="ORF">CEXT_794231</name>
</gene>
<accession>A0AAV4SN41</accession>
<organism evidence="1 2">
    <name type="scientific">Caerostris extrusa</name>
    <name type="common">Bark spider</name>
    <name type="synonym">Caerostris bankana</name>
    <dbReference type="NCBI Taxonomy" id="172846"/>
    <lineage>
        <taxon>Eukaryota</taxon>
        <taxon>Metazoa</taxon>
        <taxon>Ecdysozoa</taxon>
        <taxon>Arthropoda</taxon>
        <taxon>Chelicerata</taxon>
        <taxon>Arachnida</taxon>
        <taxon>Araneae</taxon>
        <taxon>Araneomorphae</taxon>
        <taxon>Entelegynae</taxon>
        <taxon>Araneoidea</taxon>
        <taxon>Araneidae</taxon>
        <taxon>Caerostris</taxon>
    </lineage>
</organism>
<sequence length="121" mass="13680">MSTLRNAIKYYSKRAFSECQFHNSFFVLSNAERNRSSVTSSSAIRRGRKRKIFDSGGISQCQSLNNSSFALLNGERSRSSVTSPRPSDERGRSLIRAELLKLDCEMEIDGMNLRLHLNGTE</sequence>
<dbReference type="Proteomes" id="UP001054945">
    <property type="component" value="Unassembled WGS sequence"/>
</dbReference>
<protein>
    <submittedName>
        <fullName evidence="1">Uncharacterized protein</fullName>
    </submittedName>
</protein>
<reference evidence="1 2" key="1">
    <citation type="submission" date="2021-06" db="EMBL/GenBank/DDBJ databases">
        <title>Caerostris extrusa draft genome.</title>
        <authorList>
            <person name="Kono N."/>
            <person name="Arakawa K."/>
        </authorList>
    </citation>
    <scope>NUCLEOTIDE SEQUENCE [LARGE SCALE GENOMIC DNA]</scope>
</reference>
<keyword evidence="2" id="KW-1185">Reference proteome</keyword>
<dbReference type="AlphaFoldDB" id="A0AAV4SN41"/>
<dbReference type="EMBL" id="BPLR01009969">
    <property type="protein sequence ID" value="GIY35858.1"/>
    <property type="molecule type" value="Genomic_DNA"/>
</dbReference>
<evidence type="ECO:0000313" key="2">
    <source>
        <dbReference type="Proteomes" id="UP001054945"/>
    </source>
</evidence>
<comment type="caution">
    <text evidence="1">The sequence shown here is derived from an EMBL/GenBank/DDBJ whole genome shotgun (WGS) entry which is preliminary data.</text>
</comment>
<name>A0AAV4SN41_CAEEX</name>